<keyword evidence="4" id="KW-0220">Diaminopimelate biosynthesis</keyword>
<dbReference type="InterPro" id="IPR050179">
    <property type="entry name" value="Trans_hexapeptide_repeat"/>
</dbReference>
<dbReference type="RefSeq" id="WP_156741786.1">
    <property type="nucleotide sequence ID" value="NZ_CACRYJ010000046.1"/>
</dbReference>
<keyword evidence="7" id="KW-0012">Acyltransferase</keyword>
<dbReference type="PANTHER" id="PTHR43300">
    <property type="entry name" value="ACETYLTRANSFERASE"/>
    <property type="match status" value="1"/>
</dbReference>
<keyword evidence="3" id="KW-0677">Repeat</keyword>
<dbReference type="GO" id="GO:0009085">
    <property type="term" value="P:lysine biosynthetic process"/>
    <property type="evidence" value="ECO:0007669"/>
    <property type="project" value="UniProtKB-KW"/>
</dbReference>
<dbReference type="Pfam" id="PF00132">
    <property type="entry name" value="Hexapep"/>
    <property type="match status" value="1"/>
</dbReference>
<dbReference type="Proteomes" id="UP000419743">
    <property type="component" value="Unassembled WGS sequence"/>
</dbReference>
<organism evidence="7 8">
    <name type="scientific">Occultella aeris</name>
    <dbReference type="NCBI Taxonomy" id="2761496"/>
    <lineage>
        <taxon>Bacteria</taxon>
        <taxon>Bacillati</taxon>
        <taxon>Actinomycetota</taxon>
        <taxon>Actinomycetes</taxon>
        <taxon>Micrococcales</taxon>
        <taxon>Ruaniaceae</taxon>
        <taxon>Occultella</taxon>
    </lineage>
</organism>
<dbReference type="InterPro" id="IPR001451">
    <property type="entry name" value="Hexapep"/>
</dbReference>
<evidence type="ECO:0000256" key="4">
    <source>
        <dbReference type="ARBA" id="ARBA00022915"/>
    </source>
</evidence>
<keyword evidence="8" id="KW-1185">Reference proteome</keyword>
<reference evidence="7 8" key="1">
    <citation type="submission" date="2019-11" db="EMBL/GenBank/DDBJ databases">
        <authorList>
            <person name="Criscuolo A."/>
        </authorList>
    </citation>
    <scope>NUCLEOTIDE SEQUENCE [LARGE SCALE GENOMIC DNA]</scope>
    <source>
        <strain evidence="7">CIP111667</strain>
    </source>
</reference>
<gene>
    <name evidence="7" type="ORF">HALOF300_03080</name>
</gene>
<proteinExistence type="predicted"/>
<evidence type="ECO:0000256" key="2">
    <source>
        <dbReference type="ARBA" id="ARBA00022679"/>
    </source>
</evidence>
<dbReference type="InterPro" id="IPR018357">
    <property type="entry name" value="Hexapep_transf_CS"/>
</dbReference>
<dbReference type="GO" id="GO:0019877">
    <property type="term" value="P:diaminopimelate biosynthetic process"/>
    <property type="evidence" value="ECO:0007669"/>
    <property type="project" value="UniProtKB-KW"/>
</dbReference>
<dbReference type="SUPFAM" id="SSF51161">
    <property type="entry name" value="Trimeric LpxA-like enzymes"/>
    <property type="match status" value="1"/>
</dbReference>
<comment type="caution">
    <text evidence="7">The sequence shown here is derived from an EMBL/GenBank/DDBJ whole genome shotgun (WGS) entry which is preliminary data.</text>
</comment>
<evidence type="ECO:0000256" key="6">
    <source>
        <dbReference type="SAM" id="MobiDB-lite"/>
    </source>
</evidence>
<evidence type="ECO:0000256" key="5">
    <source>
        <dbReference type="ARBA" id="ARBA00023154"/>
    </source>
</evidence>
<dbReference type="PROSITE" id="PS00101">
    <property type="entry name" value="HEXAPEP_TRANSFERASES"/>
    <property type="match status" value="1"/>
</dbReference>
<protein>
    <submittedName>
        <fullName evidence="7">UDP-3-O-[3-hydroxymyristoyl] glucosamine N-acyltransferase</fullName>
    </submittedName>
</protein>
<evidence type="ECO:0000313" key="8">
    <source>
        <dbReference type="Proteomes" id="UP000419743"/>
    </source>
</evidence>
<dbReference type="GO" id="GO:0016746">
    <property type="term" value="F:acyltransferase activity"/>
    <property type="evidence" value="ECO:0007669"/>
    <property type="project" value="UniProtKB-KW"/>
</dbReference>
<evidence type="ECO:0000256" key="1">
    <source>
        <dbReference type="ARBA" id="ARBA00022605"/>
    </source>
</evidence>
<accession>A0A7M4DLR3</accession>
<keyword evidence="5" id="KW-0457">Lysine biosynthesis</keyword>
<keyword evidence="1" id="KW-0028">Amino-acid biosynthesis</keyword>
<dbReference type="Gene3D" id="2.160.10.10">
    <property type="entry name" value="Hexapeptide repeat proteins"/>
    <property type="match status" value="1"/>
</dbReference>
<evidence type="ECO:0000313" key="7">
    <source>
        <dbReference type="EMBL" id="VZO38239.1"/>
    </source>
</evidence>
<sequence length="144" mass="14934">MRIKKYEVLDHDDGRSVRYRRHENGGGLVATGATVDERAYLAQSVWVDPGAVIGTGAHISSGGWIEPGARIDAGVRIASNVHIGPGAHVGARARIGSRSRIGAQARVEPGVTLEPDSDLADGQVADGRSRSTAGPGSPRYGTAA</sequence>
<keyword evidence="2 7" id="KW-0808">Transferase</keyword>
<feature type="region of interest" description="Disordered" evidence="6">
    <location>
        <begin position="106"/>
        <end position="144"/>
    </location>
</feature>
<dbReference type="AlphaFoldDB" id="A0A7M4DLR3"/>
<evidence type="ECO:0000256" key="3">
    <source>
        <dbReference type="ARBA" id="ARBA00022737"/>
    </source>
</evidence>
<dbReference type="PANTHER" id="PTHR43300:SF10">
    <property type="entry name" value="2,3,4,5-TETRAHYDROPYRIDINE-2,6-DICARBOXYLATE N-ACETYLTRANSFERASE"/>
    <property type="match status" value="1"/>
</dbReference>
<name>A0A7M4DLR3_9MICO</name>
<dbReference type="InterPro" id="IPR011004">
    <property type="entry name" value="Trimer_LpxA-like_sf"/>
</dbReference>
<dbReference type="EMBL" id="CACRYJ010000046">
    <property type="protein sequence ID" value="VZO38239.1"/>
    <property type="molecule type" value="Genomic_DNA"/>
</dbReference>